<evidence type="ECO:0000313" key="2">
    <source>
        <dbReference type="Proteomes" id="UP000249402"/>
    </source>
</evidence>
<organism evidence="1 2">
    <name type="scientific">Aspergillus ibericus CBS 121593</name>
    <dbReference type="NCBI Taxonomy" id="1448316"/>
    <lineage>
        <taxon>Eukaryota</taxon>
        <taxon>Fungi</taxon>
        <taxon>Dikarya</taxon>
        <taxon>Ascomycota</taxon>
        <taxon>Pezizomycotina</taxon>
        <taxon>Eurotiomycetes</taxon>
        <taxon>Eurotiomycetidae</taxon>
        <taxon>Eurotiales</taxon>
        <taxon>Aspergillaceae</taxon>
        <taxon>Aspergillus</taxon>
        <taxon>Aspergillus subgen. Circumdati</taxon>
    </lineage>
</organism>
<evidence type="ECO:0000313" key="1">
    <source>
        <dbReference type="EMBL" id="RAK99280.1"/>
    </source>
</evidence>
<protein>
    <recommendedName>
        <fullName evidence="3">Protein kinase domain-containing protein</fullName>
    </recommendedName>
</protein>
<name>A0A395GUP7_9EURO</name>
<reference evidence="1 2" key="1">
    <citation type="submission" date="2018-02" db="EMBL/GenBank/DDBJ databases">
        <title>The genomes of Aspergillus section Nigri reveals drivers in fungal speciation.</title>
        <authorList>
            <consortium name="DOE Joint Genome Institute"/>
            <person name="Vesth T.C."/>
            <person name="Nybo J."/>
            <person name="Theobald S."/>
            <person name="Brandl J."/>
            <person name="Frisvad J.C."/>
            <person name="Nielsen K.F."/>
            <person name="Lyhne E.K."/>
            <person name="Kogle M.E."/>
            <person name="Kuo A."/>
            <person name="Riley R."/>
            <person name="Clum A."/>
            <person name="Nolan M."/>
            <person name="Lipzen A."/>
            <person name="Salamov A."/>
            <person name="Henrissat B."/>
            <person name="Wiebenga A."/>
            <person name="De vries R.P."/>
            <person name="Grigoriev I.V."/>
            <person name="Mortensen U.H."/>
            <person name="Andersen M.R."/>
            <person name="Baker S.E."/>
        </authorList>
    </citation>
    <scope>NUCLEOTIDE SEQUENCE [LARGE SCALE GENOMIC DNA]</scope>
    <source>
        <strain evidence="1 2">CBS 121593</strain>
    </source>
</reference>
<dbReference type="SUPFAM" id="SSF56112">
    <property type="entry name" value="Protein kinase-like (PK-like)"/>
    <property type="match status" value="1"/>
</dbReference>
<dbReference type="Proteomes" id="UP000249402">
    <property type="component" value="Unassembled WGS sequence"/>
</dbReference>
<dbReference type="AlphaFoldDB" id="A0A395GUP7"/>
<dbReference type="EMBL" id="KZ824447">
    <property type="protein sequence ID" value="RAK99280.1"/>
    <property type="molecule type" value="Genomic_DNA"/>
</dbReference>
<dbReference type="Pfam" id="PF06293">
    <property type="entry name" value="Kdo"/>
    <property type="match status" value="1"/>
</dbReference>
<keyword evidence="2" id="KW-1185">Reference proteome</keyword>
<dbReference type="STRING" id="1448316.A0A395GUP7"/>
<gene>
    <name evidence="1" type="ORF">BO80DRAFT_456602</name>
</gene>
<dbReference type="OrthoDB" id="4185642at2759"/>
<dbReference type="GeneID" id="37227048"/>
<dbReference type="Gene3D" id="1.10.510.10">
    <property type="entry name" value="Transferase(Phosphotransferase) domain 1"/>
    <property type="match status" value="1"/>
</dbReference>
<dbReference type="InterPro" id="IPR011009">
    <property type="entry name" value="Kinase-like_dom_sf"/>
</dbReference>
<dbReference type="RefSeq" id="XP_025573608.1">
    <property type="nucleotide sequence ID" value="XM_025722183.1"/>
</dbReference>
<sequence>MNIALSEVIFVDQLKRSPVSCVFRTIWRGKDCVLKVPLLRERRPRARKREIDPFKCESAAFIRLQEHGLCDRGYVPEFYGLVEQIKPADYLPHLKDFLQDTIYPNAVLMEYIPDIQPIDLSTFSEQRIHQLHQILREIHSTGVHHGDPYPRNMMVQTTSDRVSWIDFDRAQTFTPQSVQPYQLDWLDHEKKMMEYFVEALMADAKIGRIDATWICYYDSLKPPREQQVEAGLGETLK</sequence>
<proteinExistence type="predicted"/>
<dbReference type="VEuPathDB" id="FungiDB:BO80DRAFT_456602"/>
<evidence type="ECO:0008006" key="3">
    <source>
        <dbReference type="Google" id="ProtNLM"/>
    </source>
</evidence>
<accession>A0A395GUP7</accession>